<organism evidence="2 3">
    <name type="scientific">Oxalobacter aliiformigenes</name>
    <dbReference type="NCBI Taxonomy" id="2946593"/>
    <lineage>
        <taxon>Bacteria</taxon>
        <taxon>Pseudomonadati</taxon>
        <taxon>Pseudomonadota</taxon>
        <taxon>Betaproteobacteria</taxon>
        <taxon>Burkholderiales</taxon>
        <taxon>Oxalobacteraceae</taxon>
        <taxon>Oxalobacter</taxon>
    </lineage>
</organism>
<dbReference type="RefSeq" id="WP_269265535.1">
    <property type="nucleotide sequence ID" value="NZ_CP098248.1"/>
</dbReference>
<reference evidence="2" key="1">
    <citation type="journal article" date="2022" name="Front. Microbiol.">
        <title>New perspectives on an old grouping: The genomic and phenotypic variability of Oxalobacter formigenes and the implications for calcium oxalate stone prevention.</title>
        <authorList>
            <person name="Chmiel J.A."/>
            <person name="Carr C."/>
            <person name="Stuivenberg G.A."/>
            <person name="Venema R."/>
            <person name="Chanyi R.M."/>
            <person name="Al K.F."/>
            <person name="Giguere D."/>
            <person name="Say H."/>
            <person name="Akouris P.P."/>
            <person name="Dominguez Romero S.A."/>
            <person name="Kwong A."/>
            <person name="Tai V."/>
            <person name="Koval S.F."/>
            <person name="Razvi H."/>
            <person name="Bjazevic J."/>
            <person name="Burton J.P."/>
        </authorList>
    </citation>
    <scope>NUCLEOTIDE SEQUENCE</scope>
    <source>
        <strain evidence="2">HOxNP-1</strain>
    </source>
</reference>
<accession>A0ABY7JK15</accession>
<feature type="region of interest" description="Disordered" evidence="1">
    <location>
        <begin position="1"/>
        <end position="87"/>
    </location>
</feature>
<sequence length="244" mass="26256">MSRFFSLLSGSRKQEAGSRKQEAGSRKQEAGSRKQEAGSRKQEAGSRKQEAGSRKQEAGSRKQEAGSRATSYPTVPRIPITAPEDCPVHSTVTKTAHRQENRPIPSTPCTDPEKLFIPSLSCHCVRPADKSLPLQGAGTLPCTGFFRIQVCAVIDGYPANPSRKCPPCQDIGKTNRCLPRTNRLRCLSCLSRFLSTVMPAPAAAKARLKTGSRTPGTGTDFSFPASLLTPKTEMTVNGTEIPAG</sequence>
<name>A0ABY7JK15_9BURK</name>
<gene>
    <name evidence="2" type="ORF">NB645_04235</name>
</gene>
<dbReference type="Proteomes" id="UP001164794">
    <property type="component" value="Chromosome"/>
</dbReference>
<dbReference type="EMBL" id="CP098248">
    <property type="protein sequence ID" value="WAV97941.1"/>
    <property type="molecule type" value="Genomic_DNA"/>
</dbReference>
<evidence type="ECO:0000256" key="1">
    <source>
        <dbReference type="SAM" id="MobiDB-lite"/>
    </source>
</evidence>
<evidence type="ECO:0000313" key="2">
    <source>
        <dbReference type="EMBL" id="WAV97941.1"/>
    </source>
</evidence>
<evidence type="ECO:0000313" key="3">
    <source>
        <dbReference type="Proteomes" id="UP001164794"/>
    </source>
</evidence>
<proteinExistence type="predicted"/>
<keyword evidence="3" id="KW-1185">Reference proteome</keyword>
<protein>
    <submittedName>
        <fullName evidence="2">Uncharacterized protein</fullName>
    </submittedName>
</protein>
<feature type="compositionally biased region" description="Basic and acidic residues" evidence="1">
    <location>
        <begin position="12"/>
        <end position="65"/>
    </location>
</feature>